<keyword evidence="2" id="KW-1185">Reference proteome</keyword>
<dbReference type="AlphaFoldDB" id="A0A158CD22"/>
<dbReference type="InterPro" id="IPR051239">
    <property type="entry name" value="2'-dNMP_N-hydrolase"/>
</dbReference>
<dbReference type="RefSeq" id="WP_061163025.1">
    <property type="nucleotide sequence ID" value="NZ_FCOI02000021.1"/>
</dbReference>
<organism evidence="1 2">
    <name type="scientific">Caballeronia temeraria</name>
    <dbReference type="NCBI Taxonomy" id="1777137"/>
    <lineage>
        <taxon>Bacteria</taxon>
        <taxon>Pseudomonadati</taxon>
        <taxon>Pseudomonadota</taxon>
        <taxon>Betaproteobacteria</taxon>
        <taxon>Burkholderiales</taxon>
        <taxon>Burkholderiaceae</taxon>
        <taxon>Caballeronia</taxon>
    </lineage>
</organism>
<dbReference type="PANTHER" id="PTHR15364">
    <property type="entry name" value="2'-DEOXYNUCLEOSIDE 5'-PHOSPHATE N-HYDROLASE 1"/>
    <property type="match status" value="1"/>
</dbReference>
<evidence type="ECO:0000313" key="2">
    <source>
        <dbReference type="Proteomes" id="UP000054624"/>
    </source>
</evidence>
<dbReference type="Gene3D" id="3.40.50.450">
    <property type="match status" value="1"/>
</dbReference>
<protein>
    <submittedName>
        <fullName evidence="1">Nucleoside 2-deoxyribosyltransferase</fullName>
    </submittedName>
</protein>
<name>A0A158CD22_9BURK</name>
<gene>
    <name evidence="1" type="ORF">AWB76_05328</name>
</gene>
<dbReference type="PANTHER" id="PTHR15364:SF0">
    <property type="entry name" value="2'-DEOXYNUCLEOSIDE 5'-PHOSPHATE N-HYDROLASE 1"/>
    <property type="match status" value="1"/>
</dbReference>
<proteinExistence type="predicted"/>
<reference evidence="2" key="1">
    <citation type="submission" date="2016-01" db="EMBL/GenBank/DDBJ databases">
        <authorList>
            <person name="Peeters Charlotte."/>
        </authorList>
    </citation>
    <scope>NUCLEOTIDE SEQUENCE [LARGE SCALE GENOMIC DNA]</scope>
</reference>
<sequence length="245" mass="26572">MPKRNPTKSQRAVMELLDQGLPVEQIANSLSKSALAVKKQLNRIKRRVREGRIDPSPLPIERAASEPRIYLAGFDVFRRDAKEHGEHLKQLCRDRRFVGLYPLDGQVPSSLQRQDAARWIYAANIELIRSADIAMANLDDFRGSGEPDSGTAFEVGFAAALGKPIWAYRSSGETLVERVKAAAIGSEGGFCAGGYLIEDFGLTVNLMLACSAQLVVGGPAACLDAIRSEVVEGSYRVGGSGLAKR</sequence>
<dbReference type="SUPFAM" id="SSF52309">
    <property type="entry name" value="N-(deoxy)ribosyltransferase-like"/>
    <property type="match status" value="1"/>
</dbReference>
<dbReference type="GO" id="GO:0009159">
    <property type="term" value="P:deoxyribonucleoside monophosphate catabolic process"/>
    <property type="evidence" value="ECO:0007669"/>
    <property type="project" value="TreeGrafter"/>
</dbReference>
<dbReference type="OrthoDB" id="9795789at2"/>
<dbReference type="GO" id="GO:0070694">
    <property type="term" value="F:5-hydroxymethyl-dUMP N-hydrolase activity"/>
    <property type="evidence" value="ECO:0007669"/>
    <property type="project" value="TreeGrafter"/>
</dbReference>
<dbReference type="Pfam" id="PF05014">
    <property type="entry name" value="Nuc_deoxyrib_tr"/>
    <property type="match status" value="1"/>
</dbReference>
<dbReference type="STRING" id="1777137.AWB76_05328"/>
<dbReference type="EMBL" id="FCOI02000021">
    <property type="protein sequence ID" value="SAK79417.1"/>
    <property type="molecule type" value="Genomic_DNA"/>
</dbReference>
<dbReference type="Proteomes" id="UP000054624">
    <property type="component" value="Unassembled WGS sequence"/>
</dbReference>
<accession>A0A158CD22</accession>
<dbReference type="InterPro" id="IPR007710">
    <property type="entry name" value="Nucleoside_deoxyribTrfase"/>
</dbReference>
<evidence type="ECO:0000313" key="1">
    <source>
        <dbReference type="EMBL" id="SAK79417.1"/>
    </source>
</evidence>